<dbReference type="CDD" id="cd00371">
    <property type="entry name" value="HMA"/>
    <property type="match status" value="2"/>
</dbReference>
<evidence type="ECO:0000313" key="14">
    <source>
        <dbReference type="Proteomes" id="UP000823604"/>
    </source>
</evidence>
<dbReference type="SUPFAM" id="SSF56784">
    <property type="entry name" value="HAD-like"/>
    <property type="match status" value="1"/>
</dbReference>
<dbReference type="NCBIfam" id="TIGR01525">
    <property type="entry name" value="ATPase-IB_hvy"/>
    <property type="match status" value="1"/>
</dbReference>
<evidence type="ECO:0000256" key="2">
    <source>
        <dbReference type="ARBA" id="ARBA00006024"/>
    </source>
</evidence>
<dbReference type="GO" id="GO:0016887">
    <property type="term" value="F:ATP hydrolysis activity"/>
    <property type="evidence" value="ECO:0007669"/>
    <property type="project" value="InterPro"/>
</dbReference>
<keyword evidence="9 11" id="KW-1133">Transmembrane helix</keyword>
<dbReference type="PANTHER" id="PTHR43520">
    <property type="entry name" value="ATP7, ISOFORM B"/>
    <property type="match status" value="1"/>
</dbReference>
<dbReference type="GO" id="GO:0043682">
    <property type="term" value="F:P-type divalent copper transporter activity"/>
    <property type="evidence" value="ECO:0007669"/>
    <property type="project" value="TreeGrafter"/>
</dbReference>
<dbReference type="PRINTS" id="PR00943">
    <property type="entry name" value="CUATPASE"/>
</dbReference>
<feature type="transmembrane region" description="Helical" evidence="11">
    <location>
        <begin position="156"/>
        <end position="175"/>
    </location>
</feature>
<keyword evidence="3" id="KW-0813">Transport</keyword>
<dbReference type="SFLD" id="SFLDF00027">
    <property type="entry name" value="p-type_atpase"/>
    <property type="match status" value="1"/>
</dbReference>
<evidence type="ECO:0000256" key="6">
    <source>
        <dbReference type="ARBA" id="ARBA00022741"/>
    </source>
</evidence>
<feature type="transmembrane region" description="Helical" evidence="11">
    <location>
        <begin position="341"/>
        <end position="363"/>
    </location>
</feature>
<feature type="transmembrane region" description="Helical" evidence="11">
    <location>
        <begin position="97"/>
        <end position="114"/>
    </location>
</feature>
<dbReference type="InterPro" id="IPR008250">
    <property type="entry name" value="ATPase_P-typ_transduc_dom_A_sf"/>
</dbReference>
<evidence type="ECO:0000256" key="1">
    <source>
        <dbReference type="ARBA" id="ARBA00004127"/>
    </source>
</evidence>
<dbReference type="PANTHER" id="PTHR43520:SF8">
    <property type="entry name" value="P-TYPE CU(+) TRANSPORTER"/>
    <property type="match status" value="1"/>
</dbReference>
<dbReference type="SUPFAM" id="SSF81653">
    <property type="entry name" value="Calcium ATPase, transduction domain A"/>
    <property type="match status" value="1"/>
</dbReference>
<dbReference type="SUPFAM" id="SSF81665">
    <property type="entry name" value="Calcium ATPase, transmembrane domain M"/>
    <property type="match status" value="1"/>
</dbReference>
<dbReference type="Gene3D" id="2.70.150.10">
    <property type="entry name" value="Calcium-transporting ATPase, cytoplasmic transduction domain A"/>
    <property type="match status" value="1"/>
</dbReference>
<dbReference type="AlphaFoldDB" id="A0A9D9NHJ7"/>
<proteinExistence type="inferred from homology"/>
<dbReference type="GO" id="GO:0005524">
    <property type="term" value="F:ATP binding"/>
    <property type="evidence" value="ECO:0007669"/>
    <property type="project" value="UniProtKB-UniRule"/>
</dbReference>
<dbReference type="Pfam" id="PF00702">
    <property type="entry name" value="Hydrolase"/>
    <property type="match status" value="1"/>
</dbReference>
<evidence type="ECO:0000313" key="13">
    <source>
        <dbReference type="EMBL" id="MBO8473358.1"/>
    </source>
</evidence>
<dbReference type="InterPro" id="IPR018303">
    <property type="entry name" value="ATPase_P-typ_P_site"/>
</dbReference>
<feature type="domain" description="HMA" evidence="12">
    <location>
        <begin position="766"/>
        <end position="831"/>
    </location>
</feature>
<evidence type="ECO:0000256" key="8">
    <source>
        <dbReference type="ARBA" id="ARBA00022967"/>
    </source>
</evidence>
<evidence type="ECO:0000256" key="3">
    <source>
        <dbReference type="ARBA" id="ARBA00022448"/>
    </source>
</evidence>
<dbReference type="PROSITE" id="PS00154">
    <property type="entry name" value="ATPASE_E1_E2"/>
    <property type="match status" value="1"/>
</dbReference>
<keyword evidence="11" id="KW-1003">Cell membrane</keyword>
<comment type="caution">
    <text evidence="13">The sequence shown here is derived from an EMBL/GenBank/DDBJ whole genome shotgun (WGS) entry which is preliminary data.</text>
</comment>
<dbReference type="InterPro" id="IPR023214">
    <property type="entry name" value="HAD_sf"/>
</dbReference>
<dbReference type="SFLD" id="SFLDS00003">
    <property type="entry name" value="Haloacid_Dehalogenase"/>
    <property type="match status" value="1"/>
</dbReference>
<keyword evidence="5 11" id="KW-0479">Metal-binding</keyword>
<dbReference type="SFLD" id="SFLDG00002">
    <property type="entry name" value="C1.7:_P-type_atpase_like"/>
    <property type="match status" value="1"/>
</dbReference>
<dbReference type="GO" id="GO:0055070">
    <property type="term" value="P:copper ion homeostasis"/>
    <property type="evidence" value="ECO:0007669"/>
    <property type="project" value="TreeGrafter"/>
</dbReference>
<keyword evidence="7 11" id="KW-0067">ATP-binding</keyword>
<dbReference type="InterPro" id="IPR001757">
    <property type="entry name" value="P_typ_ATPase"/>
</dbReference>
<dbReference type="Pfam" id="PF00122">
    <property type="entry name" value="E1-E2_ATPase"/>
    <property type="match status" value="1"/>
</dbReference>
<dbReference type="PRINTS" id="PR00119">
    <property type="entry name" value="CATATPASE"/>
</dbReference>
<comment type="similarity">
    <text evidence="2 11">Belongs to the cation transport ATPase (P-type) (TC 3.A.3) family. Type IB subfamily.</text>
</comment>
<sequence length="834" mass="89733">MGKSVKENFPVTDMTCAACAARVDKALSRCEGVKNTFVNLASNTATVEYDPEVCSPLSLKQSVVAAGYDLIIEKENMKEDSLEREHASKMRSLKRKLVFSMAFSIPVSVISMFFPDMPYAGYIMLALTTAVLAWPARGIYASALRLLRHFSSNMDTLVATSTAVAYVFSVFNLFFPEFWIEKGVEPHLYFEASSMVVSFILLGRWLEERAKGKASSAIRELMGLQPDEVSILVDGSSVVNVPLERVNIGDVVVVKPGERVAVDGTVVKGDSYVDESMLNGEPLPSHKFPGEKVYAGSVNRHGSLNFVAEKIGETTLLARIIALVREAQGSKAPVQKLVDRIASVFVPVIIGIAILSAAIWIVADTQDGVTHALLAFVTVLVIACPCALGLATPTAIMVGVGKAARNGILVKDAGSIEMAKKVDAVVLDKTGTITEGHPEVTDVFWNEEVAGQGDRERYVTVLKSLESLSEHPLAEAVASYFEASVAEVEGFEAVPGRGVRGVCSGDEYFVGSRTMMEEAGMTVPDMLDERSSMLASQAKSVIWFACRKSGVLALLGIADKVKDTSVEAIAKLRRMGIEVHMLTGDSQGSAAYIASVCGITKYKAGVMPDEKSAYVKELHASGKVVAMVGDGINDSAALAQADLSIAMGGGSDIAMDVAGMTIVSSDLRKIPDAIRISSMTVRTIRENLFWAFIYNLIGVPVAAGALYPLNGFLLNPMIAGAAMAFSSVSVVANSLRLGLRRLWRNESGENNDVIVEKENIEGGMKMKKEYEISGMMCMNCRRHVENALNSIPGVHAAVTLEPPVAVIEFDSAEVPVSELQKRLSEEGDYFIKTK</sequence>
<dbReference type="InterPro" id="IPR023299">
    <property type="entry name" value="ATPase_P-typ_cyto_dom_N"/>
</dbReference>
<feature type="transmembrane region" description="Helical" evidence="11">
    <location>
        <begin position="369"/>
        <end position="392"/>
    </location>
</feature>
<evidence type="ECO:0000259" key="12">
    <source>
        <dbReference type="PROSITE" id="PS50846"/>
    </source>
</evidence>
<keyword evidence="10 11" id="KW-0472">Membrane</keyword>
<dbReference type="InterPro" id="IPR059000">
    <property type="entry name" value="ATPase_P-type_domA"/>
</dbReference>
<keyword evidence="6 11" id="KW-0547">Nucleotide-binding</keyword>
<feature type="transmembrane region" description="Helical" evidence="11">
    <location>
        <begin position="688"/>
        <end position="707"/>
    </location>
</feature>
<organism evidence="13 14">
    <name type="scientific">Candidatus Merdivivens pullicola</name>
    <dbReference type="NCBI Taxonomy" id="2840872"/>
    <lineage>
        <taxon>Bacteria</taxon>
        <taxon>Pseudomonadati</taxon>
        <taxon>Bacteroidota</taxon>
        <taxon>Bacteroidia</taxon>
        <taxon>Bacteroidales</taxon>
        <taxon>Muribaculaceae</taxon>
        <taxon>Muribaculaceae incertae sedis</taxon>
        <taxon>Candidatus Merdivivens</taxon>
    </lineage>
</organism>
<evidence type="ECO:0000256" key="9">
    <source>
        <dbReference type="ARBA" id="ARBA00022989"/>
    </source>
</evidence>
<dbReference type="Proteomes" id="UP000823604">
    <property type="component" value="Unassembled WGS sequence"/>
</dbReference>
<evidence type="ECO:0000256" key="11">
    <source>
        <dbReference type="RuleBase" id="RU362081"/>
    </source>
</evidence>
<dbReference type="FunFam" id="2.70.150.10:FF:000002">
    <property type="entry name" value="Copper-transporting ATPase 1, putative"/>
    <property type="match status" value="1"/>
</dbReference>
<feature type="transmembrane region" description="Helical" evidence="11">
    <location>
        <begin position="120"/>
        <end position="144"/>
    </location>
</feature>
<dbReference type="InterPro" id="IPR044492">
    <property type="entry name" value="P_typ_ATPase_HD_dom"/>
</dbReference>
<name>A0A9D9NHJ7_9BACT</name>
<feature type="domain" description="HMA" evidence="12">
    <location>
        <begin position="5"/>
        <end position="71"/>
    </location>
</feature>
<dbReference type="EMBL" id="JADIMA010000067">
    <property type="protein sequence ID" value="MBO8473358.1"/>
    <property type="molecule type" value="Genomic_DNA"/>
</dbReference>
<reference evidence="13" key="2">
    <citation type="journal article" date="2021" name="PeerJ">
        <title>Extensive microbial diversity within the chicken gut microbiome revealed by metagenomics and culture.</title>
        <authorList>
            <person name="Gilroy R."/>
            <person name="Ravi A."/>
            <person name="Getino M."/>
            <person name="Pursley I."/>
            <person name="Horton D.L."/>
            <person name="Alikhan N.F."/>
            <person name="Baker D."/>
            <person name="Gharbi K."/>
            <person name="Hall N."/>
            <person name="Watson M."/>
            <person name="Adriaenssens E.M."/>
            <person name="Foster-Nyarko E."/>
            <person name="Jarju S."/>
            <person name="Secka A."/>
            <person name="Antonio M."/>
            <person name="Oren A."/>
            <person name="Chaudhuri R.R."/>
            <person name="La Ragione R."/>
            <person name="Hildebrand F."/>
            <person name="Pallen M.J."/>
        </authorList>
    </citation>
    <scope>NUCLEOTIDE SEQUENCE</scope>
    <source>
        <strain evidence="13">B1-8020</strain>
    </source>
</reference>
<comment type="subcellular location">
    <subcellularLocation>
        <location evidence="11">Cell membrane</location>
    </subcellularLocation>
    <subcellularLocation>
        <location evidence="1">Endomembrane system</location>
        <topology evidence="1">Multi-pass membrane protein</topology>
    </subcellularLocation>
</comment>
<dbReference type="Pfam" id="PF00403">
    <property type="entry name" value="HMA"/>
    <property type="match status" value="2"/>
</dbReference>
<reference evidence="13" key="1">
    <citation type="submission" date="2020-10" db="EMBL/GenBank/DDBJ databases">
        <authorList>
            <person name="Gilroy R."/>
        </authorList>
    </citation>
    <scope>NUCLEOTIDE SEQUENCE</scope>
    <source>
        <strain evidence="13">B1-8020</strain>
    </source>
</reference>
<feature type="transmembrane region" description="Helical" evidence="11">
    <location>
        <begin position="713"/>
        <end position="735"/>
    </location>
</feature>
<dbReference type="GO" id="GO:0005507">
    <property type="term" value="F:copper ion binding"/>
    <property type="evidence" value="ECO:0007669"/>
    <property type="project" value="TreeGrafter"/>
</dbReference>
<dbReference type="InterPro" id="IPR027256">
    <property type="entry name" value="P-typ_ATPase_IB"/>
</dbReference>
<evidence type="ECO:0000256" key="5">
    <source>
        <dbReference type="ARBA" id="ARBA00022723"/>
    </source>
</evidence>
<dbReference type="Gene3D" id="3.40.1110.10">
    <property type="entry name" value="Calcium-transporting ATPase, cytoplasmic domain N"/>
    <property type="match status" value="1"/>
</dbReference>
<dbReference type="PROSITE" id="PS50846">
    <property type="entry name" value="HMA_2"/>
    <property type="match status" value="2"/>
</dbReference>
<gene>
    <name evidence="13" type="ORF">IAB81_06975</name>
</gene>
<dbReference type="GO" id="GO:0012505">
    <property type="term" value="C:endomembrane system"/>
    <property type="evidence" value="ECO:0007669"/>
    <property type="project" value="UniProtKB-SubCell"/>
</dbReference>
<dbReference type="InterPro" id="IPR023298">
    <property type="entry name" value="ATPase_P-typ_TM_dom_sf"/>
</dbReference>
<dbReference type="Gene3D" id="3.40.50.1000">
    <property type="entry name" value="HAD superfamily/HAD-like"/>
    <property type="match status" value="1"/>
</dbReference>
<dbReference type="Gene3D" id="3.30.70.100">
    <property type="match status" value="2"/>
</dbReference>
<accession>A0A9D9NHJ7</accession>
<dbReference type="InterPro" id="IPR017969">
    <property type="entry name" value="Heavy-metal-associated_CS"/>
</dbReference>
<dbReference type="InterPro" id="IPR036163">
    <property type="entry name" value="HMA_dom_sf"/>
</dbReference>
<feature type="transmembrane region" description="Helical" evidence="11">
    <location>
        <begin position="187"/>
        <end position="206"/>
    </location>
</feature>
<keyword evidence="8" id="KW-1278">Translocase</keyword>
<protein>
    <submittedName>
        <fullName evidence="13">Heavy metal translocating P-type ATPase</fullName>
    </submittedName>
</protein>
<dbReference type="NCBIfam" id="TIGR01494">
    <property type="entry name" value="ATPase_P-type"/>
    <property type="match status" value="1"/>
</dbReference>
<dbReference type="InterPro" id="IPR036412">
    <property type="entry name" value="HAD-like_sf"/>
</dbReference>
<dbReference type="InterPro" id="IPR006121">
    <property type="entry name" value="HMA_dom"/>
</dbReference>
<dbReference type="PROSITE" id="PS01047">
    <property type="entry name" value="HMA_1"/>
    <property type="match status" value="2"/>
</dbReference>
<keyword evidence="4 11" id="KW-0812">Transmembrane</keyword>
<evidence type="ECO:0000256" key="10">
    <source>
        <dbReference type="ARBA" id="ARBA00023136"/>
    </source>
</evidence>
<dbReference type="NCBIfam" id="TIGR01511">
    <property type="entry name" value="ATPase-IB1_Cu"/>
    <property type="match status" value="1"/>
</dbReference>
<dbReference type="CDD" id="cd02094">
    <property type="entry name" value="P-type_ATPase_Cu-like"/>
    <property type="match status" value="1"/>
</dbReference>
<dbReference type="SUPFAM" id="SSF55008">
    <property type="entry name" value="HMA, heavy metal-associated domain"/>
    <property type="match status" value="2"/>
</dbReference>
<evidence type="ECO:0000256" key="7">
    <source>
        <dbReference type="ARBA" id="ARBA00022840"/>
    </source>
</evidence>
<dbReference type="FunFam" id="3.30.70.100:FF:000001">
    <property type="entry name" value="ATPase copper transporting beta"/>
    <property type="match status" value="1"/>
</dbReference>
<dbReference type="GO" id="GO:0005886">
    <property type="term" value="C:plasma membrane"/>
    <property type="evidence" value="ECO:0007669"/>
    <property type="project" value="UniProtKB-SubCell"/>
</dbReference>
<evidence type="ECO:0000256" key="4">
    <source>
        <dbReference type="ARBA" id="ARBA00022692"/>
    </source>
</evidence>